<dbReference type="Pfam" id="PF09296">
    <property type="entry name" value="NUDIX-like"/>
    <property type="match status" value="1"/>
</dbReference>
<evidence type="ECO:0000259" key="7">
    <source>
        <dbReference type="PROSITE" id="PS51462"/>
    </source>
</evidence>
<evidence type="ECO:0000256" key="4">
    <source>
        <dbReference type="ARBA" id="ARBA00022801"/>
    </source>
</evidence>
<name>A0A0W0YZI9_LEGSP</name>
<keyword evidence="4" id="KW-0378">Hydrolase</keyword>
<dbReference type="PROSITE" id="PS51462">
    <property type="entry name" value="NUDIX"/>
    <property type="match status" value="1"/>
</dbReference>
<dbReference type="Proteomes" id="UP000054877">
    <property type="component" value="Unassembled WGS sequence"/>
</dbReference>
<dbReference type="NCBIfam" id="NF001299">
    <property type="entry name" value="PRK00241.1"/>
    <property type="match status" value="1"/>
</dbReference>
<keyword evidence="5" id="KW-0460">Magnesium</keyword>
<feature type="domain" description="Nudix hydrolase" evidence="7">
    <location>
        <begin position="141"/>
        <end position="263"/>
    </location>
</feature>
<dbReference type="PANTHER" id="PTHR11383:SF3">
    <property type="entry name" value="NAD(P)H PYROPHOSPHATASE NUDT13, MITOCHONDRIAL"/>
    <property type="match status" value="1"/>
</dbReference>
<keyword evidence="6" id="KW-0520">NAD</keyword>
<dbReference type="PANTHER" id="PTHR11383">
    <property type="entry name" value="NUCLEOSIDE DIPHOSPHATE-LINKED MOIETY X MOTIF 13"/>
    <property type="match status" value="1"/>
</dbReference>
<organism evidence="8 9">
    <name type="scientific">Legionella spiritensis</name>
    <dbReference type="NCBI Taxonomy" id="452"/>
    <lineage>
        <taxon>Bacteria</taxon>
        <taxon>Pseudomonadati</taxon>
        <taxon>Pseudomonadota</taxon>
        <taxon>Gammaproteobacteria</taxon>
        <taxon>Legionellales</taxon>
        <taxon>Legionellaceae</taxon>
        <taxon>Legionella</taxon>
    </lineage>
</organism>
<dbReference type="GO" id="GO:0016787">
    <property type="term" value="F:hydrolase activity"/>
    <property type="evidence" value="ECO:0007669"/>
    <property type="project" value="UniProtKB-KW"/>
</dbReference>
<dbReference type="GO" id="GO:0046872">
    <property type="term" value="F:metal ion binding"/>
    <property type="evidence" value="ECO:0007669"/>
    <property type="project" value="UniProtKB-KW"/>
</dbReference>
<dbReference type="OrthoDB" id="9791656at2"/>
<dbReference type="EMBL" id="LNYX01000030">
    <property type="protein sequence ID" value="KTD62078.1"/>
    <property type="molecule type" value="Genomic_DNA"/>
</dbReference>
<evidence type="ECO:0000256" key="5">
    <source>
        <dbReference type="ARBA" id="ARBA00022842"/>
    </source>
</evidence>
<dbReference type="PATRIC" id="fig|452.5.peg.2116"/>
<dbReference type="EC" id="3.6.1.22" evidence="2"/>
<accession>A0A0W0YZI9</accession>
<dbReference type="RefSeq" id="WP_095140581.1">
    <property type="nucleotide sequence ID" value="NZ_CAAAII010000008.1"/>
</dbReference>
<evidence type="ECO:0000256" key="6">
    <source>
        <dbReference type="ARBA" id="ARBA00023027"/>
    </source>
</evidence>
<dbReference type="InterPro" id="IPR049734">
    <property type="entry name" value="NudC-like_C"/>
</dbReference>
<evidence type="ECO:0000256" key="2">
    <source>
        <dbReference type="ARBA" id="ARBA00012381"/>
    </source>
</evidence>
<dbReference type="Pfam" id="PF00293">
    <property type="entry name" value="NUDIX"/>
    <property type="match status" value="1"/>
</dbReference>
<dbReference type="InterPro" id="IPR015375">
    <property type="entry name" value="NADH_PPase-like_N"/>
</dbReference>
<protein>
    <recommendedName>
        <fullName evidence="2">NAD(+) diphosphatase</fullName>
        <ecNumber evidence="2">3.6.1.22</ecNumber>
    </recommendedName>
</protein>
<evidence type="ECO:0000256" key="1">
    <source>
        <dbReference type="ARBA" id="ARBA00001946"/>
    </source>
</evidence>
<keyword evidence="9" id="KW-1185">Reference proteome</keyword>
<evidence type="ECO:0000256" key="3">
    <source>
        <dbReference type="ARBA" id="ARBA00022723"/>
    </source>
</evidence>
<sequence>MMKFDDLQYKNLDESNIFVVQNRTILMVNRNGKYQLPFFKDISEYKDKITCLHELGSFNGCKSYCAEITLGYEQDDGLTFVPIKRALDQFEDDCFSLIVRSTQILDWYKNHKYCGICGKETLQISALLEAHCKSCNFVFYPRISPSIIVLIKNQSKILMARGEHFAEGVYGLIAGFVSPGETLEESVHREVLEEVGIKVKNIQYFGSQPWPFPDSLMIAFEADYDSGEIVIDDVEIKEAGWYDINNLPGMPSSSKSIARVMIDNFIGMNPRMDS</sequence>
<dbReference type="SUPFAM" id="SSF55811">
    <property type="entry name" value="Nudix"/>
    <property type="match status" value="2"/>
</dbReference>
<gene>
    <name evidence="8" type="primary">nudC</name>
    <name evidence="8" type="ORF">Lspi_1928</name>
</gene>
<reference evidence="8 9" key="1">
    <citation type="submission" date="2015-11" db="EMBL/GenBank/DDBJ databases">
        <title>Genomic analysis of 38 Legionella species identifies large and diverse effector repertoires.</title>
        <authorList>
            <person name="Burstein D."/>
            <person name="Amaro F."/>
            <person name="Zusman T."/>
            <person name="Lifshitz Z."/>
            <person name="Cohen O."/>
            <person name="Gilbert J.A."/>
            <person name="Pupko T."/>
            <person name="Shuman H.A."/>
            <person name="Segal G."/>
        </authorList>
    </citation>
    <scope>NUCLEOTIDE SEQUENCE [LARGE SCALE GENOMIC DNA]</scope>
    <source>
        <strain evidence="8 9">Mt.St.Helens-9</strain>
    </source>
</reference>
<dbReference type="AlphaFoldDB" id="A0A0W0YZI9"/>
<comment type="cofactor">
    <cofactor evidence="1">
        <name>Mg(2+)</name>
        <dbReference type="ChEBI" id="CHEBI:18420"/>
    </cofactor>
</comment>
<evidence type="ECO:0000313" key="9">
    <source>
        <dbReference type="Proteomes" id="UP000054877"/>
    </source>
</evidence>
<keyword evidence="3" id="KW-0479">Metal-binding</keyword>
<dbReference type="CDD" id="cd03429">
    <property type="entry name" value="NUDIX_NADH_pyrophosphatase_Nudt13"/>
    <property type="match status" value="1"/>
</dbReference>
<dbReference type="Gene3D" id="3.90.79.20">
    <property type="match status" value="1"/>
</dbReference>
<dbReference type="Gene3D" id="3.90.79.10">
    <property type="entry name" value="Nucleoside Triphosphate Pyrophosphohydrolase"/>
    <property type="match status" value="1"/>
</dbReference>
<dbReference type="InterPro" id="IPR000086">
    <property type="entry name" value="NUDIX_hydrolase_dom"/>
</dbReference>
<dbReference type="STRING" id="452.Lspi_1928"/>
<proteinExistence type="predicted"/>
<dbReference type="InterPro" id="IPR015797">
    <property type="entry name" value="NUDIX_hydrolase-like_dom_sf"/>
</dbReference>
<evidence type="ECO:0000313" key="8">
    <source>
        <dbReference type="EMBL" id="KTD62078.1"/>
    </source>
</evidence>
<comment type="caution">
    <text evidence="8">The sequence shown here is derived from an EMBL/GenBank/DDBJ whole genome shotgun (WGS) entry which is preliminary data.</text>
</comment>